<sequence>MLESGLQPWMVAWTRGFTTGREAFLHFENQMIEAIPVPAGVPQGSPISPILFLIYIAPLYEKLKAAEHTITLGFSDDTNIIAYGRTVEETQERLESAWSICQDWSVE</sequence>
<protein>
    <recommendedName>
        <fullName evidence="1">Reverse transcriptase domain-containing protein</fullName>
    </recommendedName>
</protein>
<name>M1WAM1_CLAP2</name>
<feature type="domain" description="Reverse transcriptase" evidence="1">
    <location>
        <begin position="1"/>
        <end position="107"/>
    </location>
</feature>
<dbReference type="PANTHER" id="PTHR33481">
    <property type="entry name" value="REVERSE TRANSCRIPTASE"/>
    <property type="match status" value="1"/>
</dbReference>
<organism evidence="2 3">
    <name type="scientific">Claviceps purpurea (strain 20.1)</name>
    <name type="common">Ergot fungus</name>
    <name type="synonym">Sphacelia segetum</name>
    <dbReference type="NCBI Taxonomy" id="1111077"/>
    <lineage>
        <taxon>Eukaryota</taxon>
        <taxon>Fungi</taxon>
        <taxon>Dikarya</taxon>
        <taxon>Ascomycota</taxon>
        <taxon>Pezizomycotina</taxon>
        <taxon>Sordariomycetes</taxon>
        <taxon>Hypocreomycetidae</taxon>
        <taxon>Hypocreales</taxon>
        <taxon>Clavicipitaceae</taxon>
        <taxon>Claviceps</taxon>
    </lineage>
</organism>
<evidence type="ECO:0000313" key="2">
    <source>
        <dbReference type="EMBL" id="CCE30523.1"/>
    </source>
</evidence>
<dbReference type="HOGENOM" id="CLU_169846_0_0_1"/>
<proteinExistence type="predicted"/>
<accession>M1WAM1</accession>
<evidence type="ECO:0000259" key="1">
    <source>
        <dbReference type="PROSITE" id="PS50878"/>
    </source>
</evidence>
<dbReference type="InterPro" id="IPR000477">
    <property type="entry name" value="RT_dom"/>
</dbReference>
<dbReference type="PROSITE" id="PS50878">
    <property type="entry name" value="RT_POL"/>
    <property type="match status" value="1"/>
</dbReference>
<comment type="caution">
    <text evidence="2">The sequence shown here is derived from an EMBL/GenBank/DDBJ whole genome shotgun (WGS) entry which is preliminary data.</text>
</comment>
<dbReference type="VEuPathDB" id="FungiDB:CPUR_04371"/>
<dbReference type="STRING" id="1111077.M1WAM1"/>
<dbReference type="PANTHER" id="PTHR33481:SF1">
    <property type="entry name" value="ENDONUCLEASE_EXONUCLEASE_PHOSPHATASE DOMAIN-CONTAINING PROTEIN-RELATED"/>
    <property type="match status" value="1"/>
</dbReference>
<dbReference type="Pfam" id="PF00078">
    <property type="entry name" value="RVT_1"/>
    <property type="match status" value="1"/>
</dbReference>
<dbReference type="OrthoDB" id="4842715at2759"/>
<gene>
    <name evidence="2" type="ORF">CPUR_04371</name>
</gene>
<dbReference type="EMBL" id="CAGA01000022">
    <property type="protein sequence ID" value="CCE30523.1"/>
    <property type="molecule type" value="Genomic_DNA"/>
</dbReference>
<dbReference type="AlphaFoldDB" id="M1WAM1"/>
<keyword evidence="3" id="KW-1185">Reference proteome</keyword>
<evidence type="ECO:0000313" key="3">
    <source>
        <dbReference type="Proteomes" id="UP000016801"/>
    </source>
</evidence>
<dbReference type="eggNOG" id="KOG1075">
    <property type="taxonomic scope" value="Eukaryota"/>
</dbReference>
<reference evidence="2 3" key="1">
    <citation type="journal article" date="2013" name="PLoS Genet.">
        <title>Plant-symbiotic fungi as chemical engineers: Multi-genome analysis of the Clavicipitaceae reveals dynamics of alkaloid loci.</title>
        <authorList>
            <person name="Schardl C.L."/>
            <person name="Young C.A."/>
            <person name="Hesse U."/>
            <person name="Amyotte S.G."/>
            <person name="Andreeva K."/>
            <person name="Calie P.J."/>
            <person name="Fleetwood D.J."/>
            <person name="Haws D.C."/>
            <person name="Moore N."/>
            <person name="Oeser B."/>
            <person name="Panaccione D.G."/>
            <person name="Schweri K.K."/>
            <person name="Voisey C.R."/>
            <person name="Farman M.L."/>
            <person name="Jaromczyk J.W."/>
            <person name="Roe B.A."/>
            <person name="O'Sullivan D.M."/>
            <person name="Scott B."/>
            <person name="Tudzynski P."/>
            <person name="An Z."/>
            <person name="Arnaoudova E.G."/>
            <person name="Bullock C.T."/>
            <person name="Charlton N.D."/>
            <person name="Chen L."/>
            <person name="Cox M."/>
            <person name="Dinkins R.D."/>
            <person name="Florea S."/>
            <person name="Glenn A.E."/>
            <person name="Gordon A."/>
            <person name="Gueldener U."/>
            <person name="Harris D.R."/>
            <person name="Hollin W."/>
            <person name="Jaromczyk J."/>
            <person name="Johnson R.D."/>
            <person name="Khan A.K."/>
            <person name="Leistner E."/>
            <person name="Leuchtmann A."/>
            <person name="Li C."/>
            <person name="Liu J."/>
            <person name="Liu J."/>
            <person name="Liu M."/>
            <person name="Mace W."/>
            <person name="Machado C."/>
            <person name="Nagabhyru P."/>
            <person name="Pan J."/>
            <person name="Schmid J."/>
            <person name="Sugawara K."/>
            <person name="Steiner U."/>
            <person name="Takach J.E."/>
            <person name="Tanaka E."/>
            <person name="Webb J.S."/>
            <person name="Wilson E.V."/>
            <person name="Wiseman J.L."/>
            <person name="Yoshida R."/>
            <person name="Zeng Z."/>
        </authorList>
    </citation>
    <scope>NUCLEOTIDE SEQUENCE [LARGE SCALE GENOMIC DNA]</scope>
    <source>
        <strain evidence="2 3">20.1</strain>
    </source>
</reference>
<dbReference type="Proteomes" id="UP000016801">
    <property type="component" value="Unassembled WGS sequence"/>
</dbReference>